<reference evidence="1" key="1">
    <citation type="journal article" date="2013" name="J. Plant Res.">
        <title>Effect of fungi and light on seed germination of three Opuntia species from semiarid lands of central Mexico.</title>
        <authorList>
            <person name="Delgado-Sanchez P."/>
            <person name="Jimenez-Bremont J.F."/>
            <person name="Guerrero-Gonzalez Mde L."/>
            <person name="Flores J."/>
        </authorList>
    </citation>
    <scope>NUCLEOTIDE SEQUENCE</scope>
    <source>
        <tissue evidence="1">Cladode</tissue>
    </source>
</reference>
<organism evidence="1">
    <name type="scientific">Opuntia streptacantha</name>
    <name type="common">Prickly pear cactus</name>
    <name type="synonym">Opuntia cardona</name>
    <dbReference type="NCBI Taxonomy" id="393608"/>
    <lineage>
        <taxon>Eukaryota</taxon>
        <taxon>Viridiplantae</taxon>
        <taxon>Streptophyta</taxon>
        <taxon>Embryophyta</taxon>
        <taxon>Tracheophyta</taxon>
        <taxon>Spermatophyta</taxon>
        <taxon>Magnoliopsida</taxon>
        <taxon>eudicotyledons</taxon>
        <taxon>Gunneridae</taxon>
        <taxon>Pentapetalae</taxon>
        <taxon>Caryophyllales</taxon>
        <taxon>Cactineae</taxon>
        <taxon>Cactaceae</taxon>
        <taxon>Opuntioideae</taxon>
        <taxon>Opuntia</taxon>
    </lineage>
</organism>
<dbReference type="EMBL" id="GISG01062677">
    <property type="protein sequence ID" value="MBA4627587.1"/>
    <property type="molecule type" value="Transcribed_RNA"/>
</dbReference>
<name>A0A7C9CWV9_OPUST</name>
<dbReference type="AlphaFoldDB" id="A0A7C9CWV9"/>
<proteinExistence type="predicted"/>
<protein>
    <submittedName>
        <fullName evidence="1">Uncharacterized protein</fullName>
    </submittedName>
</protein>
<accession>A0A7C9CWV9</accession>
<reference evidence="1" key="2">
    <citation type="submission" date="2020-07" db="EMBL/GenBank/DDBJ databases">
        <authorList>
            <person name="Vera ALvarez R."/>
            <person name="Arias-Moreno D.M."/>
            <person name="Jimenez-Jacinto V."/>
            <person name="Jimenez-Bremont J.F."/>
            <person name="Swaminathan K."/>
            <person name="Moose S.P."/>
            <person name="Guerrero-Gonzalez M.L."/>
            <person name="Marino-Ramirez L."/>
            <person name="Landsman D."/>
            <person name="Rodriguez-Kessler M."/>
            <person name="Delgado-Sanchez P."/>
        </authorList>
    </citation>
    <scope>NUCLEOTIDE SEQUENCE</scope>
    <source>
        <tissue evidence="1">Cladode</tissue>
    </source>
</reference>
<sequence length="102" mass="11668">MTKPYSTRSKTNSCSEETVMTLHCLPTTFHISTHISKVLVKTQQHDRCRTTILQSSYKRILVYPTSGICLFVSMKHQQFSTLDIEILKQMARRMNDWGGGGT</sequence>
<evidence type="ECO:0000313" key="1">
    <source>
        <dbReference type="EMBL" id="MBA4627587.1"/>
    </source>
</evidence>